<feature type="compositionally biased region" description="Pro residues" evidence="1">
    <location>
        <begin position="9"/>
        <end position="19"/>
    </location>
</feature>
<organism evidence="2 3">
    <name type="scientific">Panicum hallii var. hallii</name>
    <dbReference type="NCBI Taxonomy" id="1504633"/>
    <lineage>
        <taxon>Eukaryota</taxon>
        <taxon>Viridiplantae</taxon>
        <taxon>Streptophyta</taxon>
        <taxon>Embryophyta</taxon>
        <taxon>Tracheophyta</taxon>
        <taxon>Spermatophyta</taxon>
        <taxon>Magnoliopsida</taxon>
        <taxon>Liliopsida</taxon>
        <taxon>Poales</taxon>
        <taxon>Poaceae</taxon>
        <taxon>PACMAD clade</taxon>
        <taxon>Panicoideae</taxon>
        <taxon>Panicodae</taxon>
        <taxon>Paniceae</taxon>
        <taxon>Panicinae</taxon>
        <taxon>Panicum</taxon>
        <taxon>Panicum sect. Panicum</taxon>
    </lineage>
</organism>
<proteinExistence type="predicted"/>
<protein>
    <submittedName>
        <fullName evidence="2">Uncharacterized protein</fullName>
    </submittedName>
</protein>
<name>A0A2T7ECA4_9POAL</name>
<evidence type="ECO:0000313" key="3">
    <source>
        <dbReference type="Proteomes" id="UP000244336"/>
    </source>
</evidence>
<reference evidence="2 3" key="1">
    <citation type="submission" date="2018-04" db="EMBL/GenBank/DDBJ databases">
        <title>WGS assembly of Panicum hallii var. hallii HAL2.</title>
        <authorList>
            <person name="Lovell J."/>
            <person name="Jenkins J."/>
            <person name="Lowry D."/>
            <person name="Mamidi S."/>
            <person name="Sreedasyam A."/>
            <person name="Weng X."/>
            <person name="Barry K."/>
            <person name="Bonette J."/>
            <person name="Campitelli B."/>
            <person name="Daum C."/>
            <person name="Gordon S."/>
            <person name="Gould B."/>
            <person name="Lipzen A."/>
            <person name="MacQueen A."/>
            <person name="Palacio-Mejia J."/>
            <person name="Plott C."/>
            <person name="Shakirov E."/>
            <person name="Shu S."/>
            <person name="Yoshinaga Y."/>
            <person name="Zane M."/>
            <person name="Rokhsar D."/>
            <person name="Grimwood J."/>
            <person name="Schmutz J."/>
            <person name="Juenger T."/>
        </authorList>
    </citation>
    <scope>NUCLEOTIDE SEQUENCE [LARGE SCALE GENOMIC DNA]</scope>
    <source>
        <strain evidence="3">cv. HAL2</strain>
    </source>
</reference>
<evidence type="ECO:0000256" key="1">
    <source>
        <dbReference type="SAM" id="MobiDB-lite"/>
    </source>
</evidence>
<evidence type="ECO:0000313" key="2">
    <source>
        <dbReference type="EMBL" id="PUZ65448.1"/>
    </source>
</evidence>
<accession>A0A2T7ECA4</accession>
<feature type="region of interest" description="Disordered" evidence="1">
    <location>
        <begin position="1"/>
        <end position="67"/>
    </location>
</feature>
<sequence length="192" mass="20722">MIRCRSADPPTPAWPPVHHPPTATRFPPRPEPDQTRGKIPHPPLPSPPLPWTHVPPPPPRGVGWGGGRSAGARGRLLLPVCQCHPPCRGCGVPAHSISSRSVWLPSHAVFLPCCCLLLVPFTSTTRPATAIAAPPHWRRAPAVRGALSLPPPAAVAAPGWHRRRRFDRARRSLGVIYRLLPGLPLVSAAARR</sequence>
<dbReference type="AlphaFoldDB" id="A0A2T7ECA4"/>
<dbReference type="Proteomes" id="UP000244336">
    <property type="component" value="Chromosome 3"/>
</dbReference>
<dbReference type="EMBL" id="CM009751">
    <property type="protein sequence ID" value="PUZ65448.1"/>
    <property type="molecule type" value="Genomic_DNA"/>
</dbReference>
<dbReference type="Gramene" id="PUZ65448">
    <property type="protein sequence ID" value="PUZ65448"/>
    <property type="gene ID" value="GQ55_3G223600"/>
</dbReference>
<feature type="compositionally biased region" description="Pro residues" evidence="1">
    <location>
        <begin position="40"/>
        <end position="60"/>
    </location>
</feature>
<keyword evidence="3" id="KW-1185">Reference proteome</keyword>
<gene>
    <name evidence="2" type="ORF">GQ55_3G223600</name>
</gene>